<evidence type="ECO:0000313" key="2">
    <source>
        <dbReference type="Proteomes" id="UP001596442"/>
    </source>
</evidence>
<protein>
    <submittedName>
        <fullName evidence="1">DUF6445 family protein</fullName>
    </submittedName>
</protein>
<name>A0ABD5SEF9_9EURY</name>
<comment type="caution">
    <text evidence="1">The sequence shown here is derived from an EMBL/GenBank/DDBJ whole genome shotgun (WGS) entry which is preliminary data.</text>
</comment>
<gene>
    <name evidence="1" type="ORF">ACFQEU_17965</name>
</gene>
<keyword evidence="2" id="KW-1185">Reference proteome</keyword>
<accession>A0ABD5SEF9</accession>
<dbReference type="Pfam" id="PF20043">
    <property type="entry name" value="DUF6445"/>
    <property type="match status" value="1"/>
</dbReference>
<dbReference type="EMBL" id="JBHSWW010000723">
    <property type="protein sequence ID" value="MFC6755339.1"/>
    <property type="molecule type" value="Genomic_DNA"/>
</dbReference>
<dbReference type="RefSeq" id="WP_379784376.1">
    <property type="nucleotide sequence ID" value="NZ_JBHSWW010000723.1"/>
</dbReference>
<feature type="non-terminal residue" evidence="1">
    <location>
        <position position="1"/>
    </location>
</feature>
<evidence type="ECO:0000313" key="1">
    <source>
        <dbReference type="EMBL" id="MFC6755339.1"/>
    </source>
</evidence>
<dbReference type="AlphaFoldDB" id="A0ABD5SEF9"/>
<reference evidence="1 2" key="1">
    <citation type="journal article" date="2019" name="Int. J. Syst. Evol. Microbiol.">
        <title>The Global Catalogue of Microorganisms (GCM) 10K type strain sequencing project: providing services to taxonomists for standard genome sequencing and annotation.</title>
        <authorList>
            <consortium name="The Broad Institute Genomics Platform"/>
            <consortium name="The Broad Institute Genome Sequencing Center for Infectious Disease"/>
            <person name="Wu L."/>
            <person name="Ma J."/>
        </authorList>
    </citation>
    <scope>NUCLEOTIDE SEQUENCE [LARGE SCALE GENOMIC DNA]</scope>
    <source>
        <strain evidence="1 2">CGMCC 1.3239</strain>
    </source>
</reference>
<proteinExistence type="predicted"/>
<sequence>TRLPEYAPVLKAEAVGAGKGLFGRYMGRDNVFFDATDYVEPMFNRAIIYPSNCLHSGVLNNAVNYSSRVNKGRLTANMLIICNEV</sequence>
<dbReference type="InterPro" id="IPR045617">
    <property type="entry name" value="DUF6445"/>
</dbReference>
<dbReference type="Proteomes" id="UP001596442">
    <property type="component" value="Unassembled WGS sequence"/>
</dbReference>
<organism evidence="1 2">
    <name type="scientific">Halorubrum tibetense</name>
    <dbReference type="NCBI Taxonomy" id="175631"/>
    <lineage>
        <taxon>Archaea</taxon>
        <taxon>Methanobacteriati</taxon>
        <taxon>Methanobacteriota</taxon>
        <taxon>Stenosarchaea group</taxon>
        <taxon>Halobacteria</taxon>
        <taxon>Halobacteriales</taxon>
        <taxon>Haloferacaceae</taxon>
        <taxon>Halorubrum</taxon>
    </lineage>
</organism>